<dbReference type="GO" id="GO:0000978">
    <property type="term" value="F:RNA polymerase II cis-regulatory region sequence-specific DNA binding"/>
    <property type="evidence" value="ECO:0007669"/>
    <property type="project" value="TreeGrafter"/>
</dbReference>
<evidence type="ECO:0000256" key="12">
    <source>
        <dbReference type="ARBA" id="ARBA00023180"/>
    </source>
</evidence>
<sequence>MTATSLDSMELLDLLFDRQDGVLRSVEIGSTATAWMGLEDSRLLKAQENEDFINSILGAPDAALDSPSWSPAASDSGISEDPSSDQLDSPPHYMPTGSPGAYSDGGSHSDLAYPVYQDSCRVLPVLKGPGAELREAEVSIDFNMWEAGFYPEERQEQAAPQLNSCTLTIKDLLLSNSCEMHQQGMNPSLLRQTPGTCQELVLTEDEKKLLAKEGVTLPTQLPLTKYEERVLKKIRRKIRNKQSAQESRKKKKEYIDGLESRMSACTAQNQELQRKVVHLEKQNLSLLQQLKKLQGLVMQSSGKAAQTSTCVAVLLLSFALIVFPSIRPFTRNKAELEGDFVPVRVFSRSLNNDASSRVAYPMAKEADQSSKEPEKTLWTQYAHKGHTEQDGTLKNLVVRHHVLSRHHDAGEAVVSNGTEPLHEVAYSHLEGLEGPGEHVGHSLAATAWAESGQPSKGVLEQANEL</sequence>
<evidence type="ECO:0000259" key="16">
    <source>
        <dbReference type="PROSITE" id="PS50217"/>
    </source>
</evidence>
<accession>A0A670KA93</accession>
<comment type="subcellular location">
    <subcellularLocation>
        <location evidence="1">Endoplasmic reticulum membrane</location>
        <topology evidence="1">Single-pass type II membrane protein</topology>
    </subcellularLocation>
</comment>
<comment type="similarity">
    <text evidence="2">Belongs to the bZIP family. ATF subfamily.</text>
</comment>
<keyword evidence="9" id="KW-0472">Membrane</keyword>
<keyword evidence="13" id="KW-0539">Nucleus</keyword>
<keyword evidence="14" id="KW-0175">Coiled coil</keyword>
<evidence type="ECO:0000256" key="9">
    <source>
        <dbReference type="ARBA" id="ARBA00023136"/>
    </source>
</evidence>
<keyword evidence="12" id="KW-0325">Glycoprotein</keyword>
<dbReference type="GO" id="GO:0042803">
    <property type="term" value="F:protein homodimerization activity"/>
    <property type="evidence" value="ECO:0007669"/>
    <property type="project" value="Ensembl"/>
</dbReference>
<keyword evidence="18" id="KW-1185">Reference proteome</keyword>
<dbReference type="KEGG" id="pmua:114588541"/>
<keyword evidence="11" id="KW-0804">Transcription</keyword>
<evidence type="ECO:0000256" key="11">
    <source>
        <dbReference type="ARBA" id="ARBA00023163"/>
    </source>
</evidence>
<reference evidence="17" key="3">
    <citation type="submission" date="2025-09" db="UniProtKB">
        <authorList>
            <consortium name="Ensembl"/>
        </authorList>
    </citation>
    <scope>IDENTIFICATION</scope>
</reference>
<dbReference type="Proteomes" id="UP000472272">
    <property type="component" value="Chromosome 18"/>
</dbReference>
<dbReference type="GO" id="GO:0046982">
    <property type="term" value="F:protein heterodimerization activity"/>
    <property type="evidence" value="ECO:0007669"/>
    <property type="project" value="Ensembl"/>
</dbReference>
<evidence type="ECO:0000256" key="14">
    <source>
        <dbReference type="SAM" id="Coils"/>
    </source>
</evidence>
<dbReference type="Ensembl" id="ENSPMRT00000035757.1">
    <property type="protein sequence ID" value="ENSPMRP00000033706.1"/>
    <property type="gene ID" value="ENSPMRG00000021853.1"/>
</dbReference>
<dbReference type="RefSeq" id="XP_028569755.1">
    <property type="nucleotide sequence ID" value="XM_028713922.1"/>
</dbReference>
<feature type="compositionally biased region" description="Low complexity" evidence="15">
    <location>
        <begin position="64"/>
        <end position="76"/>
    </location>
</feature>
<dbReference type="PROSITE" id="PS00036">
    <property type="entry name" value="BZIP_BASIC"/>
    <property type="match status" value="1"/>
</dbReference>
<dbReference type="PANTHER" id="PTHR45996">
    <property type="entry name" value="AGAP001464-PB"/>
    <property type="match status" value="1"/>
</dbReference>
<evidence type="ECO:0000256" key="4">
    <source>
        <dbReference type="ARBA" id="ARBA00022824"/>
    </source>
</evidence>
<dbReference type="OrthoDB" id="674948at2759"/>
<evidence type="ECO:0000313" key="17">
    <source>
        <dbReference type="Ensembl" id="ENSPMRP00000033706.1"/>
    </source>
</evidence>
<dbReference type="Pfam" id="PF00170">
    <property type="entry name" value="bZIP_1"/>
    <property type="match status" value="1"/>
</dbReference>
<evidence type="ECO:0000256" key="7">
    <source>
        <dbReference type="ARBA" id="ARBA00023015"/>
    </source>
</evidence>
<keyword evidence="4" id="KW-0256">Endoplasmic reticulum</keyword>
<dbReference type="SMART" id="SM00338">
    <property type="entry name" value="BRLZ"/>
    <property type="match status" value="1"/>
</dbReference>
<proteinExistence type="inferred from homology"/>
<gene>
    <name evidence="17" type="primary">CREB3L3</name>
</gene>
<evidence type="ECO:0000256" key="15">
    <source>
        <dbReference type="SAM" id="MobiDB-lite"/>
    </source>
</evidence>
<keyword evidence="7" id="KW-0805">Transcription regulation</keyword>
<evidence type="ECO:0000256" key="10">
    <source>
        <dbReference type="ARBA" id="ARBA00023159"/>
    </source>
</evidence>
<dbReference type="GO" id="GO:0001228">
    <property type="term" value="F:DNA-binding transcription activator activity, RNA polymerase II-specific"/>
    <property type="evidence" value="ECO:0007669"/>
    <property type="project" value="Ensembl"/>
</dbReference>
<dbReference type="PROSITE" id="PS50217">
    <property type="entry name" value="BZIP"/>
    <property type="match status" value="1"/>
</dbReference>
<feature type="region of interest" description="Disordered" evidence="15">
    <location>
        <begin position="64"/>
        <end position="106"/>
    </location>
</feature>
<reference evidence="17 18" key="1">
    <citation type="journal article" date="2019" name="Proc. Natl. Acad. Sci. U.S.A.">
        <title>Regulatory changes in pterin and carotenoid genes underlie balanced color polymorphisms in the wall lizard.</title>
        <authorList>
            <person name="Andrade P."/>
            <person name="Pinho C."/>
            <person name="Perez I de Lanuza G."/>
            <person name="Afonso S."/>
            <person name="Brejcha J."/>
            <person name="Rubin C.J."/>
            <person name="Wallerman O."/>
            <person name="Pereira P."/>
            <person name="Sabatino S.J."/>
            <person name="Bellati A."/>
            <person name="Pellitteri-Rosa D."/>
            <person name="Bosakova Z."/>
            <person name="Bunikis I."/>
            <person name="Carretero M.A."/>
            <person name="Feiner N."/>
            <person name="Marsik P."/>
            <person name="Pauperio F."/>
            <person name="Salvi D."/>
            <person name="Soler L."/>
            <person name="While G.M."/>
            <person name="Uller T."/>
            <person name="Font E."/>
            <person name="Andersson L."/>
            <person name="Carneiro M."/>
        </authorList>
    </citation>
    <scope>NUCLEOTIDE SEQUENCE</scope>
</reference>
<evidence type="ECO:0000256" key="8">
    <source>
        <dbReference type="ARBA" id="ARBA00023125"/>
    </source>
</evidence>
<dbReference type="InterPro" id="IPR051381">
    <property type="entry name" value="CREB_ATF_subfamily"/>
</dbReference>
<dbReference type="AlphaFoldDB" id="A0A670KA93"/>
<organism evidence="17 18">
    <name type="scientific">Podarcis muralis</name>
    <name type="common">Wall lizard</name>
    <name type="synonym">Lacerta muralis</name>
    <dbReference type="NCBI Taxonomy" id="64176"/>
    <lineage>
        <taxon>Eukaryota</taxon>
        <taxon>Metazoa</taxon>
        <taxon>Chordata</taxon>
        <taxon>Craniata</taxon>
        <taxon>Vertebrata</taxon>
        <taxon>Euteleostomi</taxon>
        <taxon>Lepidosauria</taxon>
        <taxon>Squamata</taxon>
        <taxon>Bifurcata</taxon>
        <taxon>Unidentata</taxon>
        <taxon>Episquamata</taxon>
        <taxon>Laterata</taxon>
        <taxon>Lacertibaenia</taxon>
        <taxon>Lacertidae</taxon>
        <taxon>Podarcis</taxon>
    </lineage>
</organism>
<dbReference type="GO" id="GO:0034976">
    <property type="term" value="P:response to endoplasmic reticulum stress"/>
    <property type="evidence" value="ECO:0007669"/>
    <property type="project" value="Ensembl"/>
</dbReference>
<protein>
    <submittedName>
        <fullName evidence="17">cAMP responsive element binding protein 3 like 3</fullName>
    </submittedName>
</protein>
<dbReference type="SUPFAM" id="SSF57959">
    <property type="entry name" value="Leucine zipper domain"/>
    <property type="match status" value="1"/>
</dbReference>
<dbReference type="OMA" id="DSHFFGT"/>
<feature type="coiled-coil region" evidence="14">
    <location>
        <begin position="255"/>
        <end position="296"/>
    </location>
</feature>
<dbReference type="CDD" id="cd14689">
    <property type="entry name" value="bZIP_CREB3"/>
    <property type="match status" value="1"/>
</dbReference>
<evidence type="ECO:0000313" key="18">
    <source>
        <dbReference type="Proteomes" id="UP000472272"/>
    </source>
</evidence>
<dbReference type="FunFam" id="1.20.5.170:FF:000042">
    <property type="entry name" value="Cyclic AMP-responsive element-binding protein 3-like protein 3"/>
    <property type="match status" value="1"/>
</dbReference>
<evidence type="ECO:0000256" key="6">
    <source>
        <dbReference type="ARBA" id="ARBA00022989"/>
    </source>
</evidence>
<keyword evidence="8" id="KW-0238">DNA-binding</keyword>
<dbReference type="CTD" id="84699"/>
<dbReference type="GO" id="GO:0005789">
    <property type="term" value="C:endoplasmic reticulum membrane"/>
    <property type="evidence" value="ECO:0007669"/>
    <property type="project" value="UniProtKB-SubCell"/>
</dbReference>
<reference evidence="17" key="2">
    <citation type="submission" date="2025-08" db="UniProtKB">
        <authorList>
            <consortium name="Ensembl"/>
        </authorList>
    </citation>
    <scope>IDENTIFICATION</scope>
</reference>
<evidence type="ECO:0000256" key="1">
    <source>
        <dbReference type="ARBA" id="ARBA00004648"/>
    </source>
</evidence>
<dbReference type="PANTHER" id="PTHR45996:SF1">
    <property type="entry name" value="CYCLIC AMP-RESPONSIVE ELEMENT-BINDING PROTEIN 3-LIKE PROTEIN 3"/>
    <property type="match status" value="1"/>
</dbReference>
<dbReference type="GeneTree" id="ENSGT00940000159261"/>
<name>A0A670KA93_PODMU</name>
<evidence type="ECO:0000256" key="2">
    <source>
        <dbReference type="ARBA" id="ARBA00009050"/>
    </source>
</evidence>
<evidence type="ECO:0000256" key="13">
    <source>
        <dbReference type="ARBA" id="ARBA00023242"/>
    </source>
</evidence>
<keyword evidence="5" id="KW-0735">Signal-anchor</keyword>
<dbReference type="InterPro" id="IPR046347">
    <property type="entry name" value="bZIP_sf"/>
</dbReference>
<keyword evidence="6" id="KW-1133">Transmembrane helix</keyword>
<feature type="domain" description="BZIP" evidence="16">
    <location>
        <begin position="230"/>
        <end position="293"/>
    </location>
</feature>
<dbReference type="GO" id="GO:0005634">
    <property type="term" value="C:nucleus"/>
    <property type="evidence" value="ECO:0007669"/>
    <property type="project" value="Ensembl"/>
</dbReference>
<dbReference type="InterPro" id="IPR004827">
    <property type="entry name" value="bZIP"/>
</dbReference>
<dbReference type="GeneID" id="114588541"/>
<keyword evidence="10" id="KW-0010">Activator</keyword>
<keyword evidence="3" id="KW-0812">Transmembrane</keyword>
<evidence type="ECO:0000256" key="3">
    <source>
        <dbReference type="ARBA" id="ARBA00022692"/>
    </source>
</evidence>
<evidence type="ECO:0000256" key="5">
    <source>
        <dbReference type="ARBA" id="ARBA00022968"/>
    </source>
</evidence>
<dbReference type="Gene3D" id="1.20.5.170">
    <property type="match status" value="1"/>
</dbReference>
<dbReference type="RefSeq" id="XP_028569757.1">
    <property type="nucleotide sequence ID" value="XM_028713924.1"/>
</dbReference>